<dbReference type="InterPro" id="IPR010827">
    <property type="entry name" value="BamA/TamA_POTRA"/>
</dbReference>
<dbReference type="InterPro" id="IPR039910">
    <property type="entry name" value="D15-like"/>
</dbReference>
<dbReference type="GO" id="GO:0071709">
    <property type="term" value="P:membrane assembly"/>
    <property type="evidence" value="ECO:0007669"/>
    <property type="project" value="InterPro"/>
</dbReference>
<keyword evidence="6" id="KW-0472">Membrane</keyword>
<feature type="signal peptide" evidence="9">
    <location>
        <begin position="1"/>
        <end position="19"/>
    </location>
</feature>
<evidence type="ECO:0000256" key="9">
    <source>
        <dbReference type="SAM" id="SignalP"/>
    </source>
</evidence>
<keyword evidence="7" id="KW-0998">Cell outer membrane</keyword>
<dbReference type="PIRSF" id="PIRSF006076">
    <property type="entry name" value="OM_assembly_OMP85"/>
    <property type="match status" value="1"/>
</dbReference>
<feature type="domain" description="POTRA" evidence="10">
    <location>
        <begin position="263"/>
        <end position="342"/>
    </location>
</feature>
<evidence type="ECO:0000256" key="5">
    <source>
        <dbReference type="ARBA" id="ARBA00022737"/>
    </source>
</evidence>
<evidence type="ECO:0000313" key="11">
    <source>
        <dbReference type="EMBL" id="TLS71930.1"/>
    </source>
</evidence>
<evidence type="ECO:0000259" key="10">
    <source>
        <dbReference type="PROSITE" id="PS51779"/>
    </source>
</evidence>
<feature type="domain" description="POTRA" evidence="10">
    <location>
        <begin position="88"/>
        <end position="167"/>
    </location>
</feature>
<evidence type="ECO:0000256" key="6">
    <source>
        <dbReference type="ARBA" id="ARBA00023136"/>
    </source>
</evidence>
<dbReference type="GO" id="GO:0009279">
    <property type="term" value="C:cell outer membrane"/>
    <property type="evidence" value="ECO:0007669"/>
    <property type="project" value="UniProtKB-UniRule"/>
</dbReference>
<evidence type="ECO:0000256" key="4">
    <source>
        <dbReference type="ARBA" id="ARBA00022729"/>
    </source>
</evidence>
<dbReference type="PANTHER" id="PTHR12815">
    <property type="entry name" value="SORTING AND ASSEMBLY MACHINERY SAMM50 PROTEIN FAMILY MEMBER"/>
    <property type="match status" value="1"/>
</dbReference>
<dbReference type="InterPro" id="IPR023707">
    <property type="entry name" value="OM_assembly_BamA"/>
</dbReference>
<evidence type="ECO:0000256" key="2">
    <source>
        <dbReference type="ARBA" id="ARBA00022452"/>
    </source>
</evidence>
<name>A0A5R9H758_9BACT</name>
<dbReference type="InterPro" id="IPR000184">
    <property type="entry name" value="Bac_surfAg_D15"/>
</dbReference>
<dbReference type="Gene3D" id="3.10.20.310">
    <property type="entry name" value="membrane protein fhac"/>
    <property type="match status" value="5"/>
</dbReference>
<comment type="caution">
    <text evidence="11">The sequence shown here is derived from an EMBL/GenBank/DDBJ whole genome shotgun (WGS) entry which is preliminary data.</text>
</comment>
<keyword evidence="5" id="KW-0677">Repeat</keyword>
<comment type="subcellular location">
    <subcellularLocation>
        <location evidence="1">Membrane</location>
    </subcellularLocation>
</comment>
<dbReference type="EMBL" id="VBUF01000003">
    <property type="protein sequence ID" value="TLS71930.1"/>
    <property type="molecule type" value="Genomic_DNA"/>
</dbReference>
<dbReference type="Pfam" id="PF01103">
    <property type="entry name" value="Omp85"/>
    <property type="match status" value="1"/>
</dbReference>
<evidence type="ECO:0000256" key="3">
    <source>
        <dbReference type="ARBA" id="ARBA00022692"/>
    </source>
</evidence>
<evidence type="ECO:0000256" key="8">
    <source>
        <dbReference type="NCBIfam" id="TIGR03303"/>
    </source>
</evidence>
<evidence type="ECO:0000313" key="12">
    <source>
        <dbReference type="Proteomes" id="UP000308001"/>
    </source>
</evidence>
<dbReference type="Pfam" id="PF07244">
    <property type="entry name" value="POTRA"/>
    <property type="match status" value="4"/>
</dbReference>
<sequence>MFLKKFIILFIFIASSLNATVVKAIEYVGSSRISEQSLSEMVDIKVDEVLDENKLNDALKKFFSFDYFEDIYIEHENGNIKFIFKEKPSIANVDIKGYKTRTEEKDAIKKIIKLNKGSMYSPKKIKEAKKILLEILEQEGYINSVVEVDIENLNDNSISIIINVNKGDEIIIKEQNFYGAKNLNVEHFNTVLANREQQWFSWWFGRSNGELKIDQLKYDSRRVNDLYFEKGFLDAVVKEPYMSIDFASNQAKMSLFISEGEAYTVNDIRIFADASIVDIDKLHANLKIEKDDIFNIAKLRKDQEYIKTQIANKGYAYAEVMFDLKKDEQTHKVDVIFNAIPGKKVYINDVKISGNSRTLDRVIRRNVLLAPEDLYSLTDINDSKNRLRRTSFFENVILEEKRVSEDKMDLLVKVQEAPTGSLMLGGGYGSYDKFMINGSISDSNIFGSGLRLALSADISKRSNVYELSLSNPAINDSDYNGSITAFRRDYEIRKRMYDEELKSKGFSLGIGKEIFRNTYLGATYSLDFIEESYKYNQGEKDKIIASGRLPYEDQDYTNSSITPYINFDNTNDYYFPTSGFRANFSVEYAGVGGDSKYIKPSANIRYFYSLEDLTDLDWVFRFKTQARVIIDNGQINQGDSLYLGGPRTLRGYKSYAFPKNEDGIRQNPYKKMWSNSAEISFPLVPSAKMRWGAFIDYAMIGQNNFDDVTRAGTGILLEWISPMGPLQLIFAKPLMKEDGDETSSFEFSIGATF</sequence>
<dbReference type="Gene3D" id="2.40.160.50">
    <property type="entry name" value="membrane protein fhac: a member of the omp85/tpsb transporter family"/>
    <property type="match status" value="1"/>
</dbReference>
<dbReference type="PANTHER" id="PTHR12815:SF23">
    <property type="entry name" value="OUTER MEMBRANE PROTEIN ASSEMBLY FACTOR BAMA"/>
    <property type="match status" value="1"/>
</dbReference>
<dbReference type="InterPro" id="IPR034746">
    <property type="entry name" value="POTRA"/>
</dbReference>
<proteinExistence type="predicted"/>
<evidence type="ECO:0000256" key="1">
    <source>
        <dbReference type="ARBA" id="ARBA00004370"/>
    </source>
</evidence>
<protein>
    <recommendedName>
        <fullName evidence="8">Outer membrane protein assembly factor BamA</fullName>
    </recommendedName>
</protein>
<dbReference type="PROSITE" id="PS51779">
    <property type="entry name" value="POTRA"/>
    <property type="match status" value="3"/>
</dbReference>
<keyword evidence="4 9" id="KW-0732">Signal</keyword>
<gene>
    <name evidence="11" type="primary">bamA</name>
    <name evidence="11" type="ORF">FE246_05755</name>
</gene>
<keyword evidence="3" id="KW-0812">Transmembrane</keyword>
<dbReference type="NCBIfam" id="TIGR03303">
    <property type="entry name" value="OM_YaeT"/>
    <property type="match status" value="1"/>
</dbReference>
<feature type="domain" description="POTRA" evidence="10">
    <location>
        <begin position="345"/>
        <end position="417"/>
    </location>
</feature>
<dbReference type="Proteomes" id="UP000308001">
    <property type="component" value="Unassembled WGS sequence"/>
</dbReference>
<reference evidence="11 12" key="1">
    <citation type="submission" date="2019-05" db="EMBL/GenBank/DDBJ databases">
        <title>Arcobacter cibarius and Arcobacter thereius providing challenges in identification an antibiotic susceptibility and Quinolone resistance.</title>
        <authorList>
            <person name="Busch A."/>
            <person name="Hanel I."/>
            <person name="Hotzel H."/>
            <person name="Tomaso H."/>
        </authorList>
    </citation>
    <scope>NUCLEOTIDE SEQUENCE [LARGE SCALE GENOMIC DNA]</scope>
    <source>
        <strain evidence="11 12">17CS1191_2</strain>
    </source>
</reference>
<evidence type="ECO:0000256" key="7">
    <source>
        <dbReference type="ARBA" id="ARBA00023237"/>
    </source>
</evidence>
<accession>A0A5R9H758</accession>
<organism evidence="11 12">
    <name type="scientific">Aliarcobacter thereius</name>
    <dbReference type="NCBI Taxonomy" id="544718"/>
    <lineage>
        <taxon>Bacteria</taxon>
        <taxon>Pseudomonadati</taxon>
        <taxon>Campylobacterota</taxon>
        <taxon>Epsilonproteobacteria</taxon>
        <taxon>Campylobacterales</taxon>
        <taxon>Arcobacteraceae</taxon>
        <taxon>Aliarcobacter</taxon>
    </lineage>
</organism>
<dbReference type="AlphaFoldDB" id="A0A5R9H758"/>
<feature type="chain" id="PRO_5024463902" description="Outer membrane protein assembly factor BamA" evidence="9">
    <location>
        <begin position="20"/>
        <end position="753"/>
    </location>
</feature>
<keyword evidence="2" id="KW-1134">Transmembrane beta strand</keyword>